<dbReference type="EMBL" id="JAVRRG010000006">
    <property type="protein sequence ID" value="KAK5100674.1"/>
    <property type="molecule type" value="Genomic_DNA"/>
</dbReference>
<gene>
    <name evidence="1" type="ORF">LTR24_000820</name>
</gene>
<accession>A0ABR0KMD9</accession>
<organism evidence="1 2">
    <name type="scientific">Lithohypha guttulata</name>
    <dbReference type="NCBI Taxonomy" id="1690604"/>
    <lineage>
        <taxon>Eukaryota</taxon>
        <taxon>Fungi</taxon>
        <taxon>Dikarya</taxon>
        <taxon>Ascomycota</taxon>
        <taxon>Pezizomycotina</taxon>
        <taxon>Eurotiomycetes</taxon>
        <taxon>Chaetothyriomycetidae</taxon>
        <taxon>Chaetothyriales</taxon>
        <taxon>Trichomeriaceae</taxon>
        <taxon>Lithohypha</taxon>
    </lineage>
</organism>
<evidence type="ECO:0000313" key="1">
    <source>
        <dbReference type="EMBL" id="KAK5100674.1"/>
    </source>
</evidence>
<evidence type="ECO:0000313" key="2">
    <source>
        <dbReference type="Proteomes" id="UP001345013"/>
    </source>
</evidence>
<protein>
    <submittedName>
        <fullName evidence="1">Uncharacterized protein</fullName>
    </submittedName>
</protein>
<keyword evidence="2" id="KW-1185">Reference proteome</keyword>
<dbReference type="Proteomes" id="UP001345013">
    <property type="component" value="Unassembled WGS sequence"/>
</dbReference>
<name>A0ABR0KMD9_9EURO</name>
<reference evidence="1 2" key="1">
    <citation type="submission" date="2023-08" db="EMBL/GenBank/DDBJ databases">
        <title>Black Yeasts Isolated from many extreme environments.</title>
        <authorList>
            <person name="Coleine C."/>
            <person name="Stajich J.E."/>
            <person name="Selbmann L."/>
        </authorList>
    </citation>
    <scope>NUCLEOTIDE SEQUENCE [LARGE SCALE GENOMIC DNA]</scope>
    <source>
        <strain evidence="1 2">CCFEE 5885</strain>
    </source>
</reference>
<sequence>MSFSQIDQALLDQGKILMKKVSLIPHIQKHSYQADIVVPYNPADPASDNEIQLPSMGKLTCKSHKGLHFLHDNVTQAYMFKTFKYHKFVEHANAGKPLLFSMENGRLVDHEPEFISMEAWDDRRDRYARSKAETDKHMHNKDTSLWDYYVKHEIAVMLRQIILMDIEERQIKLGIFAEARKWEEYEELMGDALRGRQISIDEDKRADVVRRIRQVRKNFHNHPGLR</sequence>
<proteinExistence type="predicted"/>
<comment type="caution">
    <text evidence="1">The sequence shown here is derived from an EMBL/GenBank/DDBJ whole genome shotgun (WGS) entry which is preliminary data.</text>
</comment>